<sequence>MQDPYLGVCWKETDASHMRHRDYADEEGKEAAINFCKNQDAAREEPFIE</sequence>
<evidence type="ECO:0000313" key="2">
    <source>
        <dbReference type="Proteomes" id="UP000265520"/>
    </source>
</evidence>
<comment type="caution">
    <text evidence="1">The sequence shown here is derived from an EMBL/GenBank/DDBJ whole genome shotgun (WGS) entry which is preliminary data.</text>
</comment>
<dbReference type="EMBL" id="LXQA010373677">
    <property type="protein sequence ID" value="MCI47539.1"/>
    <property type="molecule type" value="Genomic_DNA"/>
</dbReference>
<organism evidence="1 2">
    <name type="scientific">Trifolium medium</name>
    <dbReference type="NCBI Taxonomy" id="97028"/>
    <lineage>
        <taxon>Eukaryota</taxon>
        <taxon>Viridiplantae</taxon>
        <taxon>Streptophyta</taxon>
        <taxon>Embryophyta</taxon>
        <taxon>Tracheophyta</taxon>
        <taxon>Spermatophyta</taxon>
        <taxon>Magnoliopsida</taxon>
        <taxon>eudicotyledons</taxon>
        <taxon>Gunneridae</taxon>
        <taxon>Pentapetalae</taxon>
        <taxon>rosids</taxon>
        <taxon>fabids</taxon>
        <taxon>Fabales</taxon>
        <taxon>Fabaceae</taxon>
        <taxon>Papilionoideae</taxon>
        <taxon>50 kb inversion clade</taxon>
        <taxon>NPAAA clade</taxon>
        <taxon>Hologalegina</taxon>
        <taxon>IRL clade</taxon>
        <taxon>Trifolieae</taxon>
        <taxon>Trifolium</taxon>
    </lineage>
</organism>
<accession>A0A392SFW2</accession>
<protein>
    <submittedName>
        <fullName evidence="1">Uncharacterized protein</fullName>
    </submittedName>
</protein>
<proteinExistence type="predicted"/>
<dbReference type="Proteomes" id="UP000265520">
    <property type="component" value="Unassembled WGS sequence"/>
</dbReference>
<keyword evidence="2" id="KW-1185">Reference proteome</keyword>
<evidence type="ECO:0000313" key="1">
    <source>
        <dbReference type="EMBL" id="MCI47539.1"/>
    </source>
</evidence>
<reference evidence="1 2" key="1">
    <citation type="journal article" date="2018" name="Front. Plant Sci.">
        <title>Red Clover (Trifolium pratense) and Zigzag Clover (T. medium) - A Picture of Genomic Similarities and Differences.</title>
        <authorList>
            <person name="Dluhosova J."/>
            <person name="Istvanek J."/>
            <person name="Nedelnik J."/>
            <person name="Repkova J."/>
        </authorList>
    </citation>
    <scope>NUCLEOTIDE SEQUENCE [LARGE SCALE GENOMIC DNA]</scope>
    <source>
        <strain evidence="2">cv. 10/8</strain>
        <tissue evidence="1">Leaf</tissue>
    </source>
</reference>
<name>A0A392SFW2_9FABA</name>
<dbReference type="AlphaFoldDB" id="A0A392SFW2"/>
<feature type="non-terminal residue" evidence="1">
    <location>
        <position position="49"/>
    </location>
</feature>